<accession>A0A2M9BAS1</accession>
<dbReference type="Proteomes" id="UP000228535">
    <property type="component" value="Unassembled WGS sequence"/>
</dbReference>
<feature type="transmembrane region" description="Helical" evidence="1">
    <location>
        <begin position="52"/>
        <end position="72"/>
    </location>
</feature>
<keyword evidence="1" id="KW-1133">Transmembrane helix</keyword>
<proteinExistence type="predicted"/>
<gene>
    <name evidence="2" type="ORF">CLV45_3399</name>
</gene>
<evidence type="ECO:0000313" key="3">
    <source>
        <dbReference type="Proteomes" id="UP000228535"/>
    </source>
</evidence>
<protein>
    <submittedName>
        <fullName evidence="2">Uncharacterized protein</fullName>
    </submittedName>
</protein>
<evidence type="ECO:0000313" key="2">
    <source>
        <dbReference type="EMBL" id="PJJ55050.1"/>
    </source>
</evidence>
<dbReference type="AlphaFoldDB" id="A0A2M9BAS1"/>
<reference evidence="2 3" key="1">
    <citation type="submission" date="2017-11" db="EMBL/GenBank/DDBJ databases">
        <title>Genomic Encyclopedia of Archaeal and Bacterial Type Strains, Phase II (KMG-II): From Individual Species to Whole Genera.</title>
        <authorList>
            <person name="Goeker M."/>
        </authorList>
    </citation>
    <scope>NUCLEOTIDE SEQUENCE [LARGE SCALE GENOMIC DNA]</scope>
    <source>
        <strain evidence="2 3">DSM 11115</strain>
    </source>
</reference>
<dbReference type="EMBL" id="PGFA01000002">
    <property type="protein sequence ID" value="PJJ55050.1"/>
    <property type="molecule type" value="Genomic_DNA"/>
</dbReference>
<organism evidence="2 3">
    <name type="scientific">Hymenobacter chitinivorans DSM 11115</name>
    <dbReference type="NCBI Taxonomy" id="1121954"/>
    <lineage>
        <taxon>Bacteria</taxon>
        <taxon>Pseudomonadati</taxon>
        <taxon>Bacteroidota</taxon>
        <taxon>Cytophagia</taxon>
        <taxon>Cytophagales</taxon>
        <taxon>Hymenobacteraceae</taxon>
        <taxon>Hymenobacter</taxon>
    </lineage>
</organism>
<keyword evidence="1" id="KW-0472">Membrane</keyword>
<feature type="transmembrane region" description="Helical" evidence="1">
    <location>
        <begin position="21"/>
        <end position="40"/>
    </location>
</feature>
<evidence type="ECO:0000256" key="1">
    <source>
        <dbReference type="SAM" id="Phobius"/>
    </source>
</evidence>
<name>A0A2M9BAS1_9BACT</name>
<comment type="caution">
    <text evidence="2">The sequence shown here is derived from an EMBL/GenBank/DDBJ whole genome shotgun (WGS) entry which is preliminary data.</text>
</comment>
<keyword evidence="1" id="KW-0812">Transmembrane</keyword>
<keyword evidence="3" id="KW-1185">Reference proteome</keyword>
<sequence length="84" mass="9551">MMALLYLVLTRHRNALVNLKWWLIIGLIVGPALSLAGRFLNEMLDSFSSFSIEFYLSQALLLVIGLILLNYVRSTVTVERVEPN</sequence>